<comment type="caution">
    <text evidence="2">The sequence shown here is derived from an EMBL/GenBank/DDBJ whole genome shotgun (WGS) entry which is preliminary data.</text>
</comment>
<feature type="region of interest" description="Disordered" evidence="1">
    <location>
        <begin position="1"/>
        <end position="20"/>
    </location>
</feature>
<organism evidence="2 3">
    <name type="scientific">Nonomuraea helvata</name>
    <dbReference type="NCBI Taxonomy" id="37484"/>
    <lineage>
        <taxon>Bacteria</taxon>
        <taxon>Bacillati</taxon>
        <taxon>Actinomycetota</taxon>
        <taxon>Actinomycetes</taxon>
        <taxon>Streptosporangiales</taxon>
        <taxon>Streptosporangiaceae</taxon>
        <taxon>Nonomuraea</taxon>
    </lineage>
</organism>
<dbReference type="InterPro" id="IPR029063">
    <property type="entry name" value="SAM-dependent_MTases_sf"/>
</dbReference>
<evidence type="ECO:0000313" key="3">
    <source>
        <dbReference type="Proteomes" id="UP001589532"/>
    </source>
</evidence>
<dbReference type="RefSeq" id="WP_344999821.1">
    <property type="nucleotide sequence ID" value="NZ_BAAAXV010000009.1"/>
</dbReference>
<dbReference type="EC" id="2.1.1.-" evidence="2"/>
<keyword evidence="2" id="KW-0808">Transferase</keyword>
<dbReference type="SUPFAM" id="SSF53335">
    <property type="entry name" value="S-adenosyl-L-methionine-dependent methyltransferases"/>
    <property type="match status" value="1"/>
</dbReference>
<proteinExistence type="predicted"/>
<protein>
    <submittedName>
        <fullName evidence="2">SAM-dependent methyltransferase</fullName>
        <ecNumber evidence="2">2.1.1.-</ecNumber>
    </submittedName>
</protein>
<accession>A0ABV5SJM7</accession>
<dbReference type="Gene3D" id="3.40.50.150">
    <property type="entry name" value="Vaccinia Virus protein VP39"/>
    <property type="match status" value="1"/>
</dbReference>
<sequence length="274" mass="29820">MTTQSTGPGSTFDPSTATPSRTYASLRGAPNDALAADREAVAELRNAIEKVDEVVRENAEALVRAVRYLASVGYDQFADLGGGRPLQGLDARKLPDLAAVAAQERPGMRWLLIDSDITAITAGRAILRGIAETEQVDLRDPTKVLKALDVHLDLNRPVIVILGAVLHFLTDWEATQLMTALWGDLPTGSMVLVTHVTSTGVEPEMVARGKASYEARHSIRIYPRTEEEITGLAGRFVIREPGVVATVDFMPSLDELAPKEAPHFLMWMAERLPD</sequence>
<dbReference type="EMBL" id="JBHMBW010000104">
    <property type="protein sequence ID" value="MFB9631283.1"/>
    <property type="molecule type" value="Genomic_DNA"/>
</dbReference>
<evidence type="ECO:0000313" key="2">
    <source>
        <dbReference type="EMBL" id="MFB9631283.1"/>
    </source>
</evidence>
<dbReference type="Proteomes" id="UP001589532">
    <property type="component" value="Unassembled WGS sequence"/>
</dbReference>
<dbReference type="Pfam" id="PF04672">
    <property type="entry name" value="Methyltransf_19"/>
    <property type="match status" value="1"/>
</dbReference>
<keyword evidence="2" id="KW-0489">Methyltransferase</keyword>
<dbReference type="InterPro" id="IPR006764">
    <property type="entry name" value="SAM_dep_MeTrfase_SAV2177_type"/>
</dbReference>
<dbReference type="GO" id="GO:0008168">
    <property type="term" value="F:methyltransferase activity"/>
    <property type="evidence" value="ECO:0007669"/>
    <property type="project" value="UniProtKB-KW"/>
</dbReference>
<dbReference type="GO" id="GO:0032259">
    <property type="term" value="P:methylation"/>
    <property type="evidence" value="ECO:0007669"/>
    <property type="project" value="UniProtKB-KW"/>
</dbReference>
<keyword evidence="3" id="KW-1185">Reference proteome</keyword>
<reference evidence="2 3" key="1">
    <citation type="submission" date="2024-09" db="EMBL/GenBank/DDBJ databases">
        <authorList>
            <person name="Sun Q."/>
            <person name="Mori K."/>
        </authorList>
    </citation>
    <scope>NUCLEOTIDE SEQUENCE [LARGE SCALE GENOMIC DNA]</scope>
    <source>
        <strain evidence="2 3">JCM 3143</strain>
    </source>
</reference>
<gene>
    <name evidence="2" type="ORF">ACFFSA_50200</name>
</gene>
<name>A0ABV5SJM7_9ACTN</name>
<evidence type="ECO:0000256" key="1">
    <source>
        <dbReference type="SAM" id="MobiDB-lite"/>
    </source>
</evidence>